<gene>
    <name evidence="1" type="ORF">HNAJ_LOCUS4153</name>
</gene>
<dbReference type="EMBL" id="UZAE01002741">
    <property type="protein sequence ID" value="VDO00013.1"/>
    <property type="molecule type" value="Genomic_DNA"/>
</dbReference>
<reference evidence="3" key="1">
    <citation type="submission" date="2017-02" db="UniProtKB">
        <authorList>
            <consortium name="WormBaseParasite"/>
        </authorList>
    </citation>
    <scope>IDENTIFICATION</scope>
</reference>
<evidence type="ECO:0000313" key="1">
    <source>
        <dbReference type="EMBL" id="VDO00013.1"/>
    </source>
</evidence>
<sequence>MTELFDLWKSEIKEQMCSGWDSTTYGMNMWDKARSERVEADMDSEAVATLISKRARISRDCLMNAGGVYTELPALCRGSPLAASLLGGLLALPTFVLSSYLGPRGFRSASDDVIIDWSKISLTSWYHYESVEDVTKRNKTCEAAGRYAGLVYLYMISTSIITRAMRYYLCRFNPLCFRIYARLSSDLRNQRQPILDVLSSD</sequence>
<evidence type="ECO:0000313" key="2">
    <source>
        <dbReference type="Proteomes" id="UP000278807"/>
    </source>
</evidence>
<dbReference type="STRING" id="102285.A0A0R3TAR6"/>
<dbReference type="WBParaSite" id="HNAJ_0000415501-mRNA-1">
    <property type="protein sequence ID" value="HNAJ_0000415501-mRNA-1"/>
    <property type="gene ID" value="HNAJ_0000415501"/>
</dbReference>
<reference evidence="1 2" key="2">
    <citation type="submission" date="2018-11" db="EMBL/GenBank/DDBJ databases">
        <authorList>
            <consortium name="Pathogen Informatics"/>
        </authorList>
    </citation>
    <scope>NUCLEOTIDE SEQUENCE [LARGE SCALE GENOMIC DNA]</scope>
</reference>
<protein>
    <submittedName>
        <fullName evidence="3">LETM1 domain-containing protein</fullName>
    </submittedName>
</protein>
<accession>A0A0R3TAR6</accession>
<proteinExistence type="predicted"/>
<organism evidence="3">
    <name type="scientific">Rodentolepis nana</name>
    <name type="common">Dwarf tapeworm</name>
    <name type="synonym">Hymenolepis nana</name>
    <dbReference type="NCBI Taxonomy" id="102285"/>
    <lineage>
        <taxon>Eukaryota</taxon>
        <taxon>Metazoa</taxon>
        <taxon>Spiralia</taxon>
        <taxon>Lophotrochozoa</taxon>
        <taxon>Platyhelminthes</taxon>
        <taxon>Cestoda</taxon>
        <taxon>Eucestoda</taxon>
        <taxon>Cyclophyllidea</taxon>
        <taxon>Hymenolepididae</taxon>
        <taxon>Rodentolepis</taxon>
    </lineage>
</organism>
<dbReference type="AlphaFoldDB" id="A0A0R3TAR6"/>
<keyword evidence="2" id="KW-1185">Reference proteome</keyword>
<evidence type="ECO:0000313" key="3">
    <source>
        <dbReference type="WBParaSite" id="HNAJ_0000415501-mRNA-1"/>
    </source>
</evidence>
<dbReference type="Proteomes" id="UP000278807">
    <property type="component" value="Unassembled WGS sequence"/>
</dbReference>
<name>A0A0R3TAR6_RODNA</name>